<name>A0A8J4TAG6_CLAMG</name>
<protein>
    <submittedName>
        <fullName evidence="1">Cytosolic phospholipase A2 zeta-like</fullName>
    </submittedName>
</protein>
<dbReference type="Proteomes" id="UP000727407">
    <property type="component" value="Unassembled WGS sequence"/>
</dbReference>
<accession>A0A8J4TAG6</accession>
<evidence type="ECO:0000313" key="2">
    <source>
        <dbReference type="Proteomes" id="UP000727407"/>
    </source>
</evidence>
<feature type="non-terminal residue" evidence="1">
    <location>
        <position position="1"/>
    </location>
</feature>
<proteinExistence type="predicted"/>
<comment type="caution">
    <text evidence="1">The sequence shown here is derived from an EMBL/GenBank/DDBJ whole genome shotgun (WGS) entry which is preliminary data.</text>
</comment>
<dbReference type="AlphaFoldDB" id="A0A8J4TAG6"/>
<reference evidence="1" key="1">
    <citation type="submission" date="2020-07" db="EMBL/GenBank/DDBJ databases">
        <title>Clarias magur genome sequencing, assembly and annotation.</title>
        <authorList>
            <person name="Kushwaha B."/>
            <person name="Kumar R."/>
            <person name="Das P."/>
            <person name="Joshi C.G."/>
            <person name="Kumar D."/>
            <person name="Nagpure N.S."/>
            <person name="Pandey M."/>
            <person name="Agarwal S."/>
            <person name="Srivastava S."/>
            <person name="Singh M."/>
            <person name="Sahoo L."/>
            <person name="Jayasankar P."/>
            <person name="Meher P.K."/>
            <person name="Koringa P.G."/>
            <person name="Iquebal M.A."/>
            <person name="Das S.P."/>
            <person name="Bit A."/>
            <person name="Patnaik S."/>
            <person name="Patel N."/>
            <person name="Shah T.M."/>
            <person name="Hinsu A."/>
            <person name="Jena J.K."/>
        </authorList>
    </citation>
    <scope>NUCLEOTIDE SEQUENCE</scope>
    <source>
        <strain evidence="1">CIFAMagur01</strain>
        <tissue evidence="1">Testis</tissue>
    </source>
</reference>
<dbReference type="EMBL" id="QNUK01001264">
    <property type="protein sequence ID" value="KAF5885045.1"/>
    <property type="molecule type" value="Genomic_DNA"/>
</dbReference>
<sequence>KRKMMVKLHGAYIEEQVISALKTRNFMQTLRYHINKDLETQIELQAVDIFNIFNIMFYFYYLNI</sequence>
<feature type="non-terminal residue" evidence="1">
    <location>
        <position position="64"/>
    </location>
</feature>
<organism evidence="1 2">
    <name type="scientific">Clarias magur</name>
    <name type="common">Asian catfish</name>
    <name type="synonym">Macropteronotus magur</name>
    <dbReference type="NCBI Taxonomy" id="1594786"/>
    <lineage>
        <taxon>Eukaryota</taxon>
        <taxon>Metazoa</taxon>
        <taxon>Chordata</taxon>
        <taxon>Craniata</taxon>
        <taxon>Vertebrata</taxon>
        <taxon>Euteleostomi</taxon>
        <taxon>Actinopterygii</taxon>
        <taxon>Neopterygii</taxon>
        <taxon>Teleostei</taxon>
        <taxon>Ostariophysi</taxon>
        <taxon>Siluriformes</taxon>
        <taxon>Clariidae</taxon>
        <taxon>Clarias</taxon>
    </lineage>
</organism>
<keyword evidence="2" id="KW-1185">Reference proteome</keyword>
<evidence type="ECO:0000313" key="1">
    <source>
        <dbReference type="EMBL" id="KAF5885045.1"/>
    </source>
</evidence>
<gene>
    <name evidence="1" type="ORF">DAT39_022778</name>
</gene>